<evidence type="ECO:0000313" key="5">
    <source>
        <dbReference type="Proteomes" id="UP001149954"/>
    </source>
</evidence>
<protein>
    <submittedName>
        <fullName evidence="4">Cgr1</fullName>
    </submittedName>
</protein>
<keyword evidence="1" id="KW-0175">Coiled coil</keyword>
<evidence type="ECO:0000256" key="1">
    <source>
        <dbReference type="SAM" id="Coils"/>
    </source>
</evidence>
<proteinExistence type="predicted"/>
<feature type="compositionally biased region" description="Low complexity" evidence="2">
    <location>
        <begin position="29"/>
        <end position="43"/>
    </location>
</feature>
<dbReference type="EMBL" id="JAPWDS010000006">
    <property type="protein sequence ID" value="KAJ5494790.1"/>
    <property type="molecule type" value="Genomic_DNA"/>
</dbReference>
<organism evidence="4 5">
    <name type="scientific">Penicillium fimorum</name>
    <dbReference type="NCBI Taxonomy" id="1882269"/>
    <lineage>
        <taxon>Eukaryota</taxon>
        <taxon>Fungi</taxon>
        <taxon>Dikarya</taxon>
        <taxon>Ascomycota</taxon>
        <taxon>Pezizomycotina</taxon>
        <taxon>Eurotiomycetes</taxon>
        <taxon>Eurotiomycetidae</taxon>
        <taxon>Eurotiales</taxon>
        <taxon>Aspergillaceae</taxon>
        <taxon>Penicillium</taxon>
    </lineage>
</organism>
<feature type="compositionally biased region" description="Basic and acidic residues" evidence="2">
    <location>
        <begin position="142"/>
        <end position="163"/>
    </location>
</feature>
<feature type="region of interest" description="Disordered" evidence="2">
    <location>
        <begin position="1"/>
        <end position="193"/>
    </location>
</feature>
<sequence length="460" mass="51860">MEPPYKYASFSASRGASATFPPTQTPTRSQNQSQQASNLQSNSEDLSRFGSQESPQTDRRKTRRSHRHSSDDRPTSPKGEPASRHRTRPSPHPRPLDPSIFDGTKSHRHKYNKSRDLRFPNPMSHLASSASARGLLPTWSGGKDKDRGGDDGLLRPVTRETTRSRWGSGSTTGLSDGREGSLLDTPEQHERLAPIRRNEILSMDDLEKVKKRRKLGEEYLRSALTSIGTLATDVTRRLDYTYYNLLEKITALNSTISLFQELSDSASTLLNDFERETAGLDRDIRKQLNDLKGFEAQVQKADALEQRMKAGRQRVEELGKRLETVRHEIDNWEQRETEWQTRTSRRLRIFWGIVTSALLVLVLALFIRNWPLFWSPHTETSRLTVSNHSSPAVPPHSEVWDEFLGLGERGSGSDSESSRYQSILAARRESLAKAGPTSTVRSGHDAAPAELDPLTVLNEL</sequence>
<feature type="transmembrane region" description="Helical" evidence="3">
    <location>
        <begin position="349"/>
        <end position="367"/>
    </location>
</feature>
<dbReference type="OrthoDB" id="5419542at2759"/>
<feature type="compositionally biased region" description="Low complexity" evidence="2">
    <location>
        <begin position="164"/>
        <end position="173"/>
    </location>
</feature>
<keyword evidence="3" id="KW-1133">Transmembrane helix</keyword>
<dbReference type="AlphaFoldDB" id="A0A9W9XLI8"/>
<reference evidence="4" key="2">
    <citation type="journal article" date="2023" name="IMA Fungus">
        <title>Comparative genomic study of the Penicillium genus elucidates a diverse pangenome and 15 lateral gene transfer events.</title>
        <authorList>
            <person name="Petersen C."/>
            <person name="Sorensen T."/>
            <person name="Nielsen M.R."/>
            <person name="Sondergaard T.E."/>
            <person name="Sorensen J.L."/>
            <person name="Fitzpatrick D.A."/>
            <person name="Frisvad J.C."/>
            <person name="Nielsen K.L."/>
        </authorList>
    </citation>
    <scope>NUCLEOTIDE SEQUENCE</scope>
    <source>
        <strain evidence="4">IBT 29495</strain>
    </source>
</reference>
<comment type="caution">
    <text evidence="4">The sequence shown here is derived from an EMBL/GenBank/DDBJ whole genome shotgun (WGS) entry which is preliminary data.</text>
</comment>
<feature type="coiled-coil region" evidence="1">
    <location>
        <begin position="301"/>
        <end position="342"/>
    </location>
</feature>
<evidence type="ECO:0000256" key="3">
    <source>
        <dbReference type="SAM" id="Phobius"/>
    </source>
</evidence>
<dbReference type="SUPFAM" id="SSF58100">
    <property type="entry name" value="Bacterial hemolysins"/>
    <property type="match status" value="1"/>
</dbReference>
<keyword evidence="5" id="KW-1185">Reference proteome</keyword>
<evidence type="ECO:0000256" key="2">
    <source>
        <dbReference type="SAM" id="MobiDB-lite"/>
    </source>
</evidence>
<name>A0A9W9XLI8_9EURO</name>
<accession>A0A9W9XLI8</accession>
<feature type="compositionally biased region" description="Basic and acidic residues" evidence="2">
    <location>
        <begin position="176"/>
        <end position="193"/>
    </location>
</feature>
<keyword evidence="3" id="KW-0472">Membrane</keyword>
<feature type="compositionally biased region" description="Polar residues" evidence="2">
    <location>
        <begin position="10"/>
        <end position="28"/>
    </location>
</feature>
<keyword evidence="3" id="KW-0812">Transmembrane</keyword>
<reference evidence="4" key="1">
    <citation type="submission" date="2022-12" db="EMBL/GenBank/DDBJ databases">
        <authorList>
            <person name="Petersen C."/>
        </authorList>
    </citation>
    <scope>NUCLEOTIDE SEQUENCE</scope>
    <source>
        <strain evidence="4">IBT 29495</strain>
    </source>
</reference>
<gene>
    <name evidence="4" type="ORF">N7463_010877</name>
</gene>
<evidence type="ECO:0000313" key="4">
    <source>
        <dbReference type="EMBL" id="KAJ5494790.1"/>
    </source>
</evidence>
<dbReference type="Proteomes" id="UP001149954">
    <property type="component" value="Unassembled WGS sequence"/>
</dbReference>